<gene>
    <name evidence="3" type="ORF">Apa02nite_088160</name>
</gene>
<accession>A0ABQ4BPV3</accession>
<dbReference type="PANTHER" id="PTHR45138:SF24">
    <property type="entry name" value="DIGUANYLATE CYCLASE DGCC-RELATED"/>
    <property type="match status" value="1"/>
</dbReference>
<feature type="transmembrane region" description="Helical" evidence="1">
    <location>
        <begin position="118"/>
        <end position="136"/>
    </location>
</feature>
<dbReference type="Pfam" id="PF00990">
    <property type="entry name" value="GGDEF"/>
    <property type="match status" value="1"/>
</dbReference>
<feature type="transmembrane region" description="Helical" evidence="1">
    <location>
        <begin position="180"/>
        <end position="200"/>
    </location>
</feature>
<reference evidence="3 4" key="1">
    <citation type="submission" date="2021-01" db="EMBL/GenBank/DDBJ databases">
        <title>Whole genome shotgun sequence of Actinoplanes palleronii NBRC 14916.</title>
        <authorList>
            <person name="Komaki H."/>
            <person name="Tamura T."/>
        </authorList>
    </citation>
    <scope>NUCLEOTIDE SEQUENCE [LARGE SCALE GENOMIC DNA]</scope>
    <source>
        <strain evidence="3 4">NBRC 14916</strain>
    </source>
</reference>
<feature type="transmembrane region" description="Helical" evidence="1">
    <location>
        <begin position="277"/>
        <end position="297"/>
    </location>
</feature>
<dbReference type="InterPro" id="IPR000160">
    <property type="entry name" value="GGDEF_dom"/>
</dbReference>
<dbReference type="Proteomes" id="UP000624709">
    <property type="component" value="Unassembled WGS sequence"/>
</dbReference>
<evidence type="ECO:0000259" key="2">
    <source>
        <dbReference type="PROSITE" id="PS50887"/>
    </source>
</evidence>
<dbReference type="NCBIfam" id="TIGR00254">
    <property type="entry name" value="GGDEF"/>
    <property type="match status" value="1"/>
</dbReference>
<feature type="transmembrane region" description="Helical" evidence="1">
    <location>
        <begin position="212"/>
        <end position="231"/>
    </location>
</feature>
<keyword evidence="1" id="KW-0812">Transmembrane</keyword>
<dbReference type="InterPro" id="IPR029787">
    <property type="entry name" value="Nucleotide_cyclase"/>
</dbReference>
<organism evidence="3 4">
    <name type="scientific">Actinoplanes palleronii</name>
    <dbReference type="NCBI Taxonomy" id="113570"/>
    <lineage>
        <taxon>Bacteria</taxon>
        <taxon>Bacillati</taxon>
        <taxon>Actinomycetota</taxon>
        <taxon>Actinomycetes</taxon>
        <taxon>Micromonosporales</taxon>
        <taxon>Micromonosporaceae</taxon>
        <taxon>Actinoplanes</taxon>
    </lineage>
</organism>
<keyword evidence="1" id="KW-0472">Membrane</keyword>
<dbReference type="CDD" id="cd01949">
    <property type="entry name" value="GGDEF"/>
    <property type="match status" value="1"/>
</dbReference>
<feature type="transmembrane region" description="Helical" evidence="1">
    <location>
        <begin position="28"/>
        <end position="45"/>
    </location>
</feature>
<dbReference type="EMBL" id="BOMS01000156">
    <property type="protein sequence ID" value="GIE72708.1"/>
    <property type="molecule type" value="Genomic_DNA"/>
</dbReference>
<keyword evidence="4" id="KW-1185">Reference proteome</keyword>
<proteinExistence type="predicted"/>
<dbReference type="InterPro" id="IPR050469">
    <property type="entry name" value="Diguanylate_Cyclase"/>
</dbReference>
<feature type="transmembrane region" description="Helical" evidence="1">
    <location>
        <begin position="252"/>
        <end position="271"/>
    </location>
</feature>
<evidence type="ECO:0000256" key="1">
    <source>
        <dbReference type="SAM" id="Phobius"/>
    </source>
</evidence>
<feature type="transmembrane region" description="Helical" evidence="1">
    <location>
        <begin position="148"/>
        <end position="168"/>
    </location>
</feature>
<dbReference type="PROSITE" id="PS50887">
    <property type="entry name" value="GGDEF"/>
    <property type="match status" value="1"/>
</dbReference>
<dbReference type="InterPro" id="IPR043128">
    <property type="entry name" value="Rev_trsase/Diguanyl_cyclase"/>
</dbReference>
<dbReference type="PANTHER" id="PTHR45138">
    <property type="entry name" value="REGULATORY COMPONENTS OF SENSORY TRANSDUCTION SYSTEM"/>
    <property type="match status" value="1"/>
</dbReference>
<dbReference type="SMART" id="SM00267">
    <property type="entry name" value="GGDEF"/>
    <property type="match status" value="1"/>
</dbReference>
<evidence type="ECO:0000313" key="3">
    <source>
        <dbReference type="EMBL" id="GIE72708.1"/>
    </source>
</evidence>
<dbReference type="Gene3D" id="3.30.70.270">
    <property type="match status" value="1"/>
</dbReference>
<dbReference type="SUPFAM" id="SSF55073">
    <property type="entry name" value="Nucleotide cyclase"/>
    <property type="match status" value="1"/>
</dbReference>
<evidence type="ECO:0000313" key="4">
    <source>
        <dbReference type="Proteomes" id="UP000624709"/>
    </source>
</evidence>
<keyword evidence="1" id="KW-1133">Transmembrane helix</keyword>
<protein>
    <recommendedName>
        <fullName evidence="2">GGDEF domain-containing protein</fullName>
    </recommendedName>
</protein>
<feature type="domain" description="GGDEF" evidence="2">
    <location>
        <begin position="337"/>
        <end position="470"/>
    </location>
</feature>
<sequence>MLAAMPVVIAGYFLMVAGDVWPGLQVAFYVSANGTFALSCLTVAVRNRDLRPIMLCLAAGALLGASGDVMFYVLAVVQDTVEYPSIADVAYLGAYPGIAAGLLLIVRRRTPGWDGASAVDAAIVAIGAGYLVYEFIIAPTMDVTTGNIATLVSVAYPLGDLMTIMVGARLVLGAGPRSPSLALIAGYLAAALYADTAYSVQSLAGTYTASNYLDAIWMVAGYLFAAAVLHPSAAQMVSPSRTGTPDAGTARLAVLAVAAVTAPTSMLIQFARGGEPHIVAAGLSCNALFLLVLLRMAGLVRAQRRAAITDGLTGLHSRRHFEETLRRAMAAAHRRGEPLGLLLLDIDHFKTVNDTYGHGGGDRVLIEVTRRLSRLVRPGDVAARYGGEEFAVLLPGAGPEETMKIAERIRHGVAAEPIAIGADVLCRVTVSVGAAGVPALREVDELVLAADRALYAAKHAGRDRVAAATVSAAASVAVAVA</sequence>
<comment type="caution">
    <text evidence="3">The sequence shown here is derived from an EMBL/GenBank/DDBJ whole genome shotgun (WGS) entry which is preliminary data.</text>
</comment>
<feature type="transmembrane region" description="Helical" evidence="1">
    <location>
        <begin position="89"/>
        <end position="106"/>
    </location>
</feature>
<feature type="transmembrane region" description="Helical" evidence="1">
    <location>
        <begin position="52"/>
        <end position="77"/>
    </location>
</feature>
<name>A0ABQ4BPV3_9ACTN</name>